<reference evidence="2 3" key="1">
    <citation type="submission" date="2020-02" db="EMBL/GenBank/DDBJ databases">
        <title>Genome sequence of the type strain CGMCC 1.15528 of Mesorhizobium zhangyense.</title>
        <authorList>
            <person name="Gao J."/>
            <person name="Sun J."/>
        </authorList>
    </citation>
    <scope>NUCLEOTIDE SEQUENCE [LARGE SCALE GENOMIC DNA]</scope>
    <source>
        <strain evidence="2 3">CGMCC 1.15528</strain>
    </source>
</reference>
<keyword evidence="1" id="KW-1133">Transmembrane helix</keyword>
<dbReference type="EMBL" id="JAAKZG010000005">
    <property type="protein sequence ID" value="NGN42111.1"/>
    <property type="molecule type" value="Genomic_DNA"/>
</dbReference>
<keyword evidence="3" id="KW-1185">Reference proteome</keyword>
<protein>
    <submittedName>
        <fullName evidence="2">Uncharacterized protein</fullName>
    </submittedName>
</protein>
<dbReference type="RefSeq" id="WP_165118194.1">
    <property type="nucleotide sequence ID" value="NZ_JAAKZG010000005.1"/>
</dbReference>
<keyword evidence="1" id="KW-0812">Transmembrane</keyword>
<name>A0A7C9VDH3_9HYPH</name>
<organism evidence="2 3">
    <name type="scientific">Mesorhizobium zhangyense</name>
    <dbReference type="NCBI Taxonomy" id="1776730"/>
    <lineage>
        <taxon>Bacteria</taxon>
        <taxon>Pseudomonadati</taxon>
        <taxon>Pseudomonadota</taxon>
        <taxon>Alphaproteobacteria</taxon>
        <taxon>Hyphomicrobiales</taxon>
        <taxon>Phyllobacteriaceae</taxon>
        <taxon>Mesorhizobium</taxon>
    </lineage>
</organism>
<evidence type="ECO:0000256" key="1">
    <source>
        <dbReference type="SAM" id="Phobius"/>
    </source>
</evidence>
<keyword evidence="1" id="KW-0472">Membrane</keyword>
<sequence length="60" mass="6887">MRPTVFGGRGIIRHLSLTARLSSRGESFWRLRHMWDFILVALGIVSFGLFYAYALGCNRL</sequence>
<dbReference type="AlphaFoldDB" id="A0A7C9VDH3"/>
<proteinExistence type="predicted"/>
<evidence type="ECO:0000313" key="3">
    <source>
        <dbReference type="Proteomes" id="UP000481252"/>
    </source>
</evidence>
<gene>
    <name evidence="2" type="ORF">G6N74_13655</name>
</gene>
<comment type="caution">
    <text evidence="2">The sequence shown here is derived from an EMBL/GenBank/DDBJ whole genome shotgun (WGS) entry which is preliminary data.</text>
</comment>
<accession>A0A7C9VDH3</accession>
<dbReference type="Proteomes" id="UP000481252">
    <property type="component" value="Unassembled WGS sequence"/>
</dbReference>
<evidence type="ECO:0000313" key="2">
    <source>
        <dbReference type="EMBL" id="NGN42111.1"/>
    </source>
</evidence>
<feature type="transmembrane region" description="Helical" evidence="1">
    <location>
        <begin position="34"/>
        <end position="54"/>
    </location>
</feature>